<evidence type="ECO:0000313" key="3">
    <source>
        <dbReference type="EMBL" id="CCC46441.1"/>
    </source>
</evidence>
<feature type="region of interest" description="Disordered" evidence="2">
    <location>
        <begin position="1"/>
        <end position="27"/>
    </location>
</feature>
<dbReference type="VEuPathDB" id="TriTrypDB:TvY486_0100890"/>
<proteinExistence type="predicted"/>
<feature type="coiled-coil region" evidence="1">
    <location>
        <begin position="445"/>
        <end position="486"/>
    </location>
</feature>
<feature type="compositionally biased region" description="Basic and acidic residues" evidence="2">
    <location>
        <begin position="279"/>
        <end position="289"/>
    </location>
</feature>
<keyword evidence="1" id="KW-0175">Coiled coil</keyword>
<sequence length="493" mass="54872">MFNDRNTHTSTGKRVPHRSDYPNSVRSSTMPPYTFLPHEMGPIRGYDIAHWTNGKNNADNSVNGRPFDPQTQCHDRSGPGHYGGAAKSGFGRRQVKNEPTAGSPWGECIDHPGMNTVDIRNKFFSGRRAPNKTIEEVSAEDTFFDRDAHIFANSYALYSANNQPADSSYEHILHDSFLSYDGDEFTDEWDEDVPRINVIGGRGNGQIQHDILHGYARTGVQVTESSLSAPYATRKVEKDSRNYSGETPRFPRNQGGAGQSHIPARQRHRRAPGALQGRGESREVQRTHLPDYSVPAVDSMTGGYTPSMQPSRQNGRRTPPPHRSVVPPVNNYARPNPVGGRKVEAVDVVQSGRHDTSKTKLEGMPCGHNERFASETVGDVSVDLSKDDREVEEKVGGSDLHAPSSKLVAITSFEASSGNGVTRKSSCCCGSKGGNKKRPEGSRERKKLEKEIKRLVKLEQKERVEIERWERDRKVVENARKEWKKLMKAGRGC</sequence>
<dbReference type="EMBL" id="HE573017">
    <property type="protein sequence ID" value="CCC46441.1"/>
    <property type="molecule type" value="Genomic_DNA"/>
</dbReference>
<feature type="region of interest" description="Disordered" evidence="2">
    <location>
        <begin position="231"/>
        <end position="339"/>
    </location>
</feature>
<name>G0TR77_TRYVY</name>
<evidence type="ECO:0000256" key="1">
    <source>
        <dbReference type="SAM" id="Coils"/>
    </source>
</evidence>
<organism evidence="3">
    <name type="scientific">Trypanosoma vivax (strain Y486)</name>
    <dbReference type="NCBI Taxonomy" id="1055687"/>
    <lineage>
        <taxon>Eukaryota</taxon>
        <taxon>Discoba</taxon>
        <taxon>Euglenozoa</taxon>
        <taxon>Kinetoplastea</taxon>
        <taxon>Metakinetoplastina</taxon>
        <taxon>Trypanosomatida</taxon>
        <taxon>Trypanosomatidae</taxon>
        <taxon>Trypanosoma</taxon>
        <taxon>Duttonella</taxon>
    </lineage>
</organism>
<reference evidence="3" key="1">
    <citation type="journal article" date="2012" name="Proc. Natl. Acad. Sci. U.S.A.">
        <title>Antigenic diversity is generated by distinct evolutionary mechanisms in African trypanosome species.</title>
        <authorList>
            <person name="Jackson A.P."/>
            <person name="Berry A."/>
            <person name="Aslett M."/>
            <person name="Allison H.C."/>
            <person name="Burton P."/>
            <person name="Vavrova-Anderson J."/>
            <person name="Brown R."/>
            <person name="Browne H."/>
            <person name="Corton N."/>
            <person name="Hauser H."/>
            <person name="Gamble J."/>
            <person name="Gilderthorp R."/>
            <person name="Marcello L."/>
            <person name="McQuillan J."/>
            <person name="Otto T.D."/>
            <person name="Quail M.A."/>
            <person name="Sanders M.J."/>
            <person name="van Tonder A."/>
            <person name="Ginger M.L."/>
            <person name="Field M.C."/>
            <person name="Barry J.D."/>
            <person name="Hertz-Fowler C."/>
            <person name="Berriman M."/>
        </authorList>
    </citation>
    <scope>NUCLEOTIDE SEQUENCE</scope>
    <source>
        <strain evidence="3">Y486</strain>
    </source>
</reference>
<protein>
    <submittedName>
        <fullName evidence="3">Uncharacterized protein</fullName>
    </submittedName>
</protein>
<gene>
    <name evidence="3" type="ORF">TVY486_0100890</name>
</gene>
<evidence type="ECO:0000256" key="2">
    <source>
        <dbReference type="SAM" id="MobiDB-lite"/>
    </source>
</evidence>
<dbReference type="AlphaFoldDB" id="G0TR77"/>
<feature type="compositionally biased region" description="Polar residues" evidence="2">
    <location>
        <begin position="302"/>
        <end position="313"/>
    </location>
</feature>
<accession>G0TR77</accession>